<dbReference type="EMBL" id="NOJY02000007">
    <property type="protein sequence ID" value="RDY28333.1"/>
    <property type="molecule type" value="Genomic_DNA"/>
</dbReference>
<evidence type="ECO:0000313" key="2">
    <source>
        <dbReference type="Proteomes" id="UP000215694"/>
    </source>
</evidence>
<proteinExistence type="predicted"/>
<reference evidence="1 2" key="1">
    <citation type="journal article" date="2017" name="Genome Announc.">
        <title>Draft Genome Sequence of Romboutsia weinsteinii sp. nov. Strain CCRI-19649(T) Isolated from Surface Water.</title>
        <authorList>
            <person name="Maheux A.F."/>
            <person name="Boudreau D.K."/>
            <person name="Berube E."/>
            <person name="Boissinot M."/>
            <person name="Cantin P."/>
            <person name="Raymond F."/>
            <person name="Corbeil J."/>
            <person name="Omar R.F."/>
            <person name="Bergeron M.G."/>
        </authorList>
    </citation>
    <scope>NUCLEOTIDE SEQUENCE [LARGE SCALE GENOMIC DNA]</scope>
    <source>
        <strain evidence="1 2">CCRI-19649</strain>
    </source>
</reference>
<gene>
    <name evidence="1" type="ORF">CHL78_005380</name>
</gene>
<sequence length="66" mass="7671">MCIHSFNNNLEKQNFTYEEYDILSSIYKSIESNDRETAIDLTNKLISLQTRDEDITALKLAIESLI</sequence>
<comment type="caution">
    <text evidence="1">The sequence shown here is derived from an EMBL/GenBank/DDBJ whole genome shotgun (WGS) entry which is preliminary data.</text>
</comment>
<dbReference type="Proteomes" id="UP000215694">
    <property type="component" value="Unassembled WGS sequence"/>
</dbReference>
<organism evidence="1 2">
    <name type="scientific">Romboutsia weinsteinii</name>
    <dbReference type="NCBI Taxonomy" id="2020949"/>
    <lineage>
        <taxon>Bacteria</taxon>
        <taxon>Bacillati</taxon>
        <taxon>Bacillota</taxon>
        <taxon>Clostridia</taxon>
        <taxon>Peptostreptococcales</taxon>
        <taxon>Peptostreptococcaceae</taxon>
        <taxon>Romboutsia</taxon>
    </lineage>
</organism>
<dbReference type="AlphaFoldDB" id="A0A371J6L9"/>
<dbReference type="RefSeq" id="WP_094367640.1">
    <property type="nucleotide sequence ID" value="NZ_NOJY02000007.1"/>
</dbReference>
<accession>A0A371J6L9</accession>
<name>A0A371J6L9_9FIRM</name>
<evidence type="ECO:0000313" key="1">
    <source>
        <dbReference type="EMBL" id="RDY28333.1"/>
    </source>
</evidence>
<protein>
    <submittedName>
        <fullName evidence="1">Uncharacterized protein</fullName>
    </submittedName>
</protein>
<keyword evidence="2" id="KW-1185">Reference proteome</keyword>